<keyword evidence="3" id="KW-1185">Reference proteome</keyword>
<dbReference type="PANTHER" id="PTHR46938:SF1">
    <property type="entry name" value="DISCOIDIN-1 SUBUNIT A-RELATED"/>
    <property type="match status" value="1"/>
</dbReference>
<dbReference type="AlphaFoldDB" id="A0A058ZN32"/>
<evidence type="ECO:0000313" key="2">
    <source>
        <dbReference type="EMBL" id="KCV82963.1"/>
    </source>
</evidence>
<name>A0A058ZN32_9RHOB</name>
<dbReference type="eggNOG" id="ENOG5032SUT">
    <property type="taxonomic scope" value="Bacteria"/>
</dbReference>
<reference evidence="2 3" key="1">
    <citation type="submission" date="2013-04" db="EMBL/GenBank/DDBJ databases">
        <title>Shimia sp. 22II-S11-Z10 Genome Sequencing.</title>
        <authorList>
            <person name="Lai Q."/>
            <person name="Li G."/>
            <person name="Shao Z."/>
        </authorList>
    </citation>
    <scope>NUCLEOTIDE SEQUENCE [LARGE SCALE GENOMIC DNA]</scope>
    <source>
        <strain evidence="3">22II-S11-Z10</strain>
    </source>
</reference>
<gene>
    <name evidence="2" type="ORF">ATO10_05117</name>
</gene>
<dbReference type="GO" id="GO:0009986">
    <property type="term" value="C:cell surface"/>
    <property type="evidence" value="ECO:0007669"/>
    <property type="project" value="TreeGrafter"/>
</dbReference>
<dbReference type="PANTHER" id="PTHR46938">
    <property type="entry name" value="DISCOIDIN-1 SUBUNIT A-RELATED-RELATED"/>
    <property type="match status" value="1"/>
</dbReference>
<dbReference type="RefSeq" id="WP_035248908.1">
    <property type="nucleotide sequence ID" value="NZ_AQQY01000002.1"/>
</dbReference>
<dbReference type="STRING" id="1461693.ATO10_05117"/>
<sequence length="116" mass="13502">MPKIDARFLNVEQGSKVLFSDFENDGPMWSGHGPRATRMPVRFSQKFRTAPLVQVSMTMWDMDKMTNPRADISAERITPNGFEIVFKTWGDTRVARVRASWFALGEHPYEDDWELY</sequence>
<dbReference type="GO" id="GO:0098636">
    <property type="term" value="C:protein complex involved in cell adhesion"/>
    <property type="evidence" value="ECO:0007669"/>
    <property type="project" value="TreeGrafter"/>
</dbReference>
<dbReference type="InterPro" id="IPR037221">
    <property type="entry name" value="H-type_lectin_dom_sf"/>
</dbReference>
<dbReference type="GO" id="GO:0045335">
    <property type="term" value="C:phagocytic vesicle"/>
    <property type="evidence" value="ECO:0007669"/>
    <property type="project" value="TreeGrafter"/>
</dbReference>
<dbReference type="SUPFAM" id="SSF141086">
    <property type="entry name" value="Agglutinin HPA-like"/>
    <property type="match status" value="1"/>
</dbReference>
<dbReference type="InterPro" id="IPR019019">
    <property type="entry name" value="H-type_lectin_domain"/>
</dbReference>
<dbReference type="GO" id="GO:0046871">
    <property type="term" value="F:N-acetylgalactosamine binding"/>
    <property type="evidence" value="ECO:0007669"/>
    <property type="project" value="TreeGrafter"/>
</dbReference>
<dbReference type="GO" id="GO:0030247">
    <property type="term" value="F:polysaccharide binding"/>
    <property type="evidence" value="ECO:0007669"/>
    <property type="project" value="TreeGrafter"/>
</dbReference>
<dbReference type="Proteomes" id="UP000024836">
    <property type="component" value="Unassembled WGS sequence"/>
</dbReference>
<dbReference type="GO" id="GO:0070492">
    <property type="term" value="F:oligosaccharide binding"/>
    <property type="evidence" value="ECO:0007669"/>
    <property type="project" value="TreeGrafter"/>
</dbReference>
<evidence type="ECO:0000313" key="3">
    <source>
        <dbReference type="Proteomes" id="UP000024836"/>
    </source>
</evidence>
<dbReference type="Gene3D" id="2.60.40.2080">
    <property type="match status" value="1"/>
</dbReference>
<feature type="domain" description="H-type lectin" evidence="1">
    <location>
        <begin position="40"/>
        <end position="103"/>
    </location>
</feature>
<dbReference type="EMBL" id="AQQY01000002">
    <property type="protein sequence ID" value="KCV82963.1"/>
    <property type="molecule type" value="Genomic_DNA"/>
</dbReference>
<organism evidence="2 3">
    <name type="scientific">Actibacterium atlanticum</name>
    <dbReference type="NCBI Taxonomy" id="1461693"/>
    <lineage>
        <taxon>Bacteria</taxon>
        <taxon>Pseudomonadati</taxon>
        <taxon>Pseudomonadota</taxon>
        <taxon>Alphaproteobacteria</taxon>
        <taxon>Rhodobacterales</taxon>
        <taxon>Roseobacteraceae</taxon>
        <taxon>Actibacterium</taxon>
    </lineage>
</organism>
<comment type="caution">
    <text evidence="2">The sequence shown here is derived from an EMBL/GenBank/DDBJ whole genome shotgun (WGS) entry which is preliminary data.</text>
</comment>
<dbReference type="Pfam" id="PF09458">
    <property type="entry name" value="H_lectin"/>
    <property type="match status" value="1"/>
</dbReference>
<dbReference type="InterPro" id="IPR052487">
    <property type="entry name" value="Galactose-binding_lectin"/>
</dbReference>
<accession>A0A058ZN32</accession>
<dbReference type="GO" id="GO:0098609">
    <property type="term" value="P:cell-cell adhesion"/>
    <property type="evidence" value="ECO:0007669"/>
    <property type="project" value="TreeGrafter"/>
</dbReference>
<dbReference type="OrthoDB" id="7658568at2"/>
<protein>
    <recommendedName>
        <fullName evidence="1">H-type lectin domain-containing protein</fullName>
    </recommendedName>
</protein>
<proteinExistence type="predicted"/>
<evidence type="ECO:0000259" key="1">
    <source>
        <dbReference type="Pfam" id="PF09458"/>
    </source>
</evidence>